<accession>A0ABS8BAY3</accession>
<name>A0ABS8BAY3_9ACTN</name>
<sequence>MTEQLSLSLSAAERAELADLADATGRTPQELALAAVRQHLRAERARVGAEAERLAGRHAELLRRLGA</sequence>
<evidence type="ECO:0008006" key="3">
    <source>
        <dbReference type="Google" id="ProtNLM"/>
    </source>
</evidence>
<dbReference type="EMBL" id="JAJAUY010000090">
    <property type="protein sequence ID" value="MCB5181787.1"/>
    <property type="molecule type" value="Genomic_DNA"/>
</dbReference>
<evidence type="ECO:0000313" key="1">
    <source>
        <dbReference type="EMBL" id="MCB5181787.1"/>
    </source>
</evidence>
<proteinExistence type="predicted"/>
<protein>
    <recommendedName>
        <fullName evidence="3">CopG family transcriptional regulator</fullName>
    </recommendedName>
</protein>
<evidence type="ECO:0000313" key="2">
    <source>
        <dbReference type="Proteomes" id="UP001199054"/>
    </source>
</evidence>
<comment type="caution">
    <text evidence="1">The sequence shown here is derived from an EMBL/GenBank/DDBJ whole genome shotgun (WGS) entry which is preliminary data.</text>
</comment>
<organism evidence="1 2">
    <name type="scientific">Streptomyces antimicrobicus</name>
    <dbReference type="NCBI Taxonomy" id="2883108"/>
    <lineage>
        <taxon>Bacteria</taxon>
        <taxon>Bacillati</taxon>
        <taxon>Actinomycetota</taxon>
        <taxon>Actinomycetes</taxon>
        <taxon>Kitasatosporales</taxon>
        <taxon>Streptomycetaceae</taxon>
        <taxon>Streptomyces</taxon>
    </lineage>
</organism>
<dbReference type="Proteomes" id="UP001199054">
    <property type="component" value="Unassembled WGS sequence"/>
</dbReference>
<dbReference type="RefSeq" id="WP_226728874.1">
    <property type="nucleotide sequence ID" value="NZ_JAJAUY010000090.1"/>
</dbReference>
<keyword evidence="2" id="KW-1185">Reference proteome</keyword>
<reference evidence="1 2" key="1">
    <citation type="submission" date="2021-10" db="EMBL/GenBank/DDBJ databases">
        <title>Streptomyces sp. strain SMC 277, a novel streptomycete isolated from soil.</title>
        <authorList>
            <person name="Chanama M."/>
        </authorList>
    </citation>
    <scope>NUCLEOTIDE SEQUENCE [LARGE SCALE GENOMIC DNA]</scope>
    <source>
        <strain evidence="1 2">SMC 277</strain>
    </source>
</reference>
<gene>
    <name evidence="1" type="ORF">LG632_20700</name>
</gene>